<name>A0ACC2D124_DIPCM</name>
<accession>A0ACC2D124</accession>
<evidence type="ECO:0000313" key="1">
    <source>
        <dbReference type="EMBL" id="KAJ7547966.1"/>
    </source>
</evidence>
<protein>
    <submittedName>
        <fullName evidence="1">Uncharacterized protein</fullName>
    </submittedName>
</protein>
<comment type="caution">
    <text evidence="1">The sequence shown here is derived from an EMBL/GenBank/DDBJ whole genome shotgun (WGS) entry which is preliminary data.</text>
</comment>
<keyword evidence="2" id="KW-1185">Reference proteome</keyword>
<reference evidence="2" key="1">
    <citation type="journal article" date="2024" name="Proc. Natl. Acad. Sci. U.S.A.">
        <title>Extraordinary preservation of gene collinearity over three hundred million years revealed in homosporous lycophytes.</title>
        <authorList>
            <person name="Li C."/>
            <person name="Wickell D."/>
            <person name="Kuo L.Y."/>
            <person name="Chen X."/>
            <person name="Nie B."/>
            <person name="Liao X."/>
            <person name="Peng D."/>
            <person name="Ji J."/>
            <person name="Jenkins J."/>
            <person name="Williams M."/>
            <person name="Shu S."/>
            <person name="Plott C."/>
            <person name="Barry K."/>
            <person name="Rajasekar S."/>
            <person name="Grimwood J."/>
            <person name="Han X."/>
            <person name="Sun S."/>
            <person name="Hou Z."/>
            <person name="He W."/>
            <person name="Dai G."/>
            <person name="Sun C."/>
            <person name="Schmutz J."/>
            <person name="Leebens-Mack J.H."/>
            <person name="Li F.W."/>
            <person name="Wang L."/>
        </authorList>
    </citation>
    <scope>NUCLEOTIDE SEQUENCE [LARGE SCALE GENOMIC DNA]</scope>
    <source>
        <strain evidence="2">cv. PW_Plant_1</strain>
    </source>
</reference>
<organism evidence="1 2">
    <name type="scientific">Diphasiastrum complanatum</name>
    <name type="common">Issler's clubmoss</name>
    <name type="synonym">Lycopodium complanatum</name>
    <dbReference type="NCBI Taxonomy" id="34168"/>
    <lineage>
        <taxon>Eukaryota</taxon>
        <taxon>Viridiplantae</taxon>
        <taxon>Streptophyta</taxon>
        <taxon>Embryophyta</taxon>
        <taxon>Tracheophyta</taxon>
        <taxon>Lycopodiopsida</taxon>
        <taxon>Lycopodiales</taxon>
        <taxon>Lycopodiaceae</taxon>
        <taxon>Lycopodioideae</taxon>
        <taxon>Diphasiastrum</taxon>
    </lineage>
</organism>
<evidence type="ECO:0000313" key="2">
    <source>
        <dbReference type="Proteomes" id="UP001162992"/>
    </source>
</evidence>
<dbReference type="EMBL" id="CM055099">
    <property type="protein sequence ID" value="KAJ7547966.1"/>
    <property type="molecule type" value="Genomic_DNA"/>
</dbReference>
<dbReference type="Proteomes" id="UP001162992">
    <property type="component" value="Chromosome 8"/>
</dbReference>
<proteinExistence type="predicted"/>
<gene>
    <name evidence="1" type="ORF">O6H91_08G111700</name>
</gene>
<sequence>MTSIKEDPIMRDLGIVAEALEEQGSEPLQEIESLCMRCGENGITRMLLTRIPHFREIVLMAFECPHCSEKNNEVQFAGQLQPQGCTYYLQVIQNDLKTLNRQVVKSDSATIKIPELDFEIPPEAQRGVLSTVEGVLSRAARELQELQEERRKVDPKVAEALDSFLVKLNACARGEQGFTLILDDPSGNSFIENPYGLAEDPMLTVQHYHRTPEQHAALGFLPETGIMTNVLPLESSSEIAEETDKYIPAGTRKLPHGAVGAEAAHRAIAQGNSVELASALFKYSAPEEVMMFPSTCAGCQAHCDTRMYVTHIPYFKEVIVMASTCDTCGYKNSELKPGGSISAKGKRTTVCVKNGLDLSRDVIKSDTASVSIPEIELELAPGTLGGLITTVEGLIVNISESLQRVHEFDIGDSADPSRRKKWQNFDLELKELLKTEKPWTLVLDDALDNSFIAPVTDTFESDAQLRIEEYERTWEQNEELGLNDMDTSMADAVYDDKNKA</sequence>